<accession>A0ABT7URI5</accession>
<comment type="subcellular location">
    <subcellularLocation>
        <location evidence="1">Membrane</location>
        <topology evidence="1">Single-pass membrane protein</topology>
    </subcellularLocation>
</comment>
<evidence type="ECO:0000256" key="3">
    <source>
        <dbReference type="ARBA" id="ARBA00022692"/>
    </source>
</evidence>
<gene>
    <name evidence="7" type="ORF">QUW08_09350</name>
</gene>
<reference evidence="7 8" key="1">
    <citation type="submission" date="2023-06" db="EMBL/GenBank/DDBJ databases">
        <title>Identification and characterization of horizontal gene transfer across gut microbiota members of farm animals based on homology search.</title>
        <authorList>
            <person name="Schwarzerova J."/>
            <person name="Nykrynova M."/>
            <person name="Jureckova K."/>
            <person name="Cejkova D."/>
            <person name="Rychlik I."/>
        </authorList>
    </citation>
    <scope>NUCLEOTIDE SEQUENCE [LARGE SCALE GENOMIC DNA]</scope>
    <source>
        <strain evidence="7 8">ET340</strain>
    </source>
</reference>
<dbReference type="Proteomes" id="UP001529380">
    <property type="component" value="Unassembled WGS sequence"/>
</dbReference>
<dbReference type="InterPro" id="IPR007156">
    <property type="entry name" value="MamQ_LemA"/>
</dbReference>
<evidence type="ECO:0000313" key="7">
    <source>
        <dbReference type="EMBL" id="MDM8201496.1"/>
    </source>
</evidence>
<dbReference type="Gene3D" id="1.20.1440.20">
    <property type="entry name" value="LemA-like domain"/>
    <property type="match status" value="1"/>
</dbReference>
<dbReference type="RefSeq" id="WP_289600013.1">
    <property type="nucleotide sequence ID" value="NZ_JAUDCL010000015.1"/>
</dbReference>
<feature type="transmembrane region" description="Helical" evidence="6">
    <location>
        <begin position="20"/>
        <end position="39"/>
    </location>
</feature>
<dbReference type="InterPro" id="IPR023353">
    <property type="entry name" value="LemA-like_dom_sf"/>
</dbReference>
<name>A0ABT7URI5_9FIRM</name>
<keyword evidence="5 6" id="KW-0472">Membrane</keyword>
<evidence type="ECO:0000256" key="4">
    <source>
        <dbReference type="ARBA" id="ARBA00022989"/>
    </source>
</evidence>
<keyword evidence="4 6" id="KW-1133">Transmembrane helix</keyword>
<evidence type="ECO:0000256" key="6">
    <source>
        <dbReference type="SAM" id="Phobius"/>
    </source>
</evidence>
<reference evidence="7 8" key="3">
    <citation type="submission" date="2023-06" db="EMBL/GenBank/DDBJ databases">
        <authorList>
            <person name="Zeman M."/>
            <person name="Kubasova T."/>
            <person name="Jahodarova E."/>
            <person name="Nykrynova M."/>
            <person name="Rychlik I."/>
        </authorList>
    </citation>
    <scope>NUCLEOTIDE SEQUENCE [LARGE SCALE GENOMIC DNA]</scope>
    <source>
        <strain evidence="7 8">ET340</strain>
    </source>
</reference>
<organism evidence="7 8">
    <name type="scientific">Allofournierella massiliensis</name>
    <dbReference type="NCBI Taxonomy" id="1650663"/>
    <lineage>
        <taxon>Bacteria</taxon>
        <taxon>Bacillati</taxon>
        <taxon>Bacillota</taxon>
        <taxon>Clostridia</taxon>
        <taxon>Eubacteriales</taxon>
        <taxon>Oscillospiraceae</taxon>
        <taxon>Allofournierella</taxon>
    </lineage>
</organism>
<evidence type="ECO:0000256" key="5">
    <source>
        <dbReference type="ARBA" id="ARBA00023136"/>
    </source>
</evidence>
<evidence type="ECO:0000256" key="1">
    <source>
        <dbReference type="ARBA" id="ARBA00004167"/>
    </source>
</evidence>
<keyword evidence="8" id="KW-1185">Reference proteome</keyword>
<proteinExistence type="inferred from homology"/>
<protein>
    <submittedName>
        <fullName evidence="7">LemA family protein</fullName>
    </submittedName>
</protein>
<dbReference type="SUPFAM" id="SSF140478">
    <property type="entry name" value="LemA-like"/>
    <property type="match status" value="1"/>
</dbReference>
<keyword evidence="3 6" id="KW-0812">Transmembrane</keyword>
<sequence>MKQLAKLEQNLPAVFKKTGVPQAVALVLLAVSVFGIGGAKLAGYYSSTMAGFTTGQYSITADLDQRVSAAANVVTVAKKIAGVDQTLLAAAEEAVNALSEPMGPADTYAANETLDAAVEALYDAALPLASADQKDLLSEQHSEFMSRGTILRNSPYNEEAEQFNKDRNAFPASLIGALWGVDEAEYFA</sequence>
<comment type="similarity">
    <text evidence="2">Belongs to the LemA family.</text>
</comment>
<comment type="caution">
    <text evidence="7">The sequence shown here is derived from an EMBL/GenBank/DDBJ whole genome shotgun (WGS) entry which is preliminary data.</text>
</comment>
<dbReference type="Pfam" id="PF04011">
    <property type="entry name" value="LemA"/>
    <property type="match status" value="1"/>
</dbReference>
<reference evidence="8" key="2">
    <citation type="submission" date="2023-06" db="EMBL/GenBank/DDBJ databases">
        <title>Identification and characterization of horizontal gene transfer across gut microbiota members of farm animals based on homology search.</title>
        <authorList>
            <person name="Zeman M."/>
            <person name="Kubasova T."/>
            <person name="Jahodarova E."/>
            <person name="Nykrynova M."/>
            <person name="Rychlik I."/>
        </authorList>
    </citation>
    <scope>NUCLEOTIDE SEQUENCE [LARGE SCALE GENOMIC DNA]</scope>
    <source>
        <strain evidence="8">ET340</strain>
    </source>
</reference>
<evidence type="ECO:0000313" key="8">
    <source>
        <dbReference type="Proteomes" id="UP001529380"/>
    </source>
</evidence>
<dbReference type="EMBL" id="JAUDCL010000015">
    <property type="protein sequence ID" value="MDM8201496.1"/>
    <property type="molecule type" value="Genomic_DNA"/>
</dbReference>
<evidence type="ECO:0000256" key="2">
    <source>
        <dbReference type="ARBA" id="ARBA00008854"/>
    </source>
</evidence>